<sequence length="167" mass="18690">MATRQNAKLVTAVQEAAGQPLDQSLLLSLVGYNCRRAYLTIVPHFEERMKKFNLRAVDFSVLSLLNANPNITQKRLSKAVNVSPPNLAILLDKLEERGLLVRQRNPLDKRSQTLVLTPEGTRLCAKAEKTVSELELEATAMLTDAERAELVKLLQKIFLHDEDDAQA</sequence>
<dbReference type="InterPro" id="IPR036390">
    <property type="entry name" value="WH_DNA-bd_sf"/>
</dbReference>
<gene>
    <name evidence="2" type="ORF">GPY61_08250</name>
</gene>
<dbReference type="InterPro" id="IPR039422">
    <property type="entry name" value="MarR/SlyA-like"/>
</dbReference>
<dbReference type="Pfam" id="PF01047">
    <property type="entry name" value="MarR"/>
    <property type="match status" value="1"/>
</dbReference>
<evidence type="ECO:0000259" key="1">
    <source>
        <dbReference type="PROSITE" id="PS50995"/>
    </source>
</evidence>
<dbReference type="RefSeq" id="WP_056125393.1">
    <property type="nucleotide sequence ID" value="NZ_CP168562.1"/>
</dbReference>
<dbReference type="Proteomes" id="UP000443353">
    <property type="component" value="Unassembled WGS sequence"/>
</dbReference>
<dbReference type="EMBL" id="WSES01000002">
    <property type="protein sequence ID" value="MVW59922.1"/>
    <property type="molecule type" value="Genomic_DNA"/>
</dbReference>
<dbReference type="Gene3D" id="1.10.10.10">
    <property type="entry name" value="Winged helix-like DNA-binding domain superfamily/Winged helix DNA-binding domain"/>
    <property type="match status" value="1"/>
</dbReference>
<feature type="domain" description="HTH marR-type" evidence="1">
    <location>
        <begin position="23"/>
        <end position="159"/>
    </location>
</feature>
<evidence type="ECO:0000313" key="3">
    <source>
        <dbReference type="Proteomes" id="UP000443353"/>
    </source>
</evidence>
<dbReference type="PRINTS" id="PR00598">
    <property type="entry name" value="HTHMARR"/>
</dbReference>
<name>A0A7X3FZL6_9BURK</name>
<keyword evidence="3" id="KW-1185">Reference proteome</keyword>
<dbReference type="PANTHER" id="PTHR33164">
    <property type="entry name" value="TRANSCRIPTIONAL REGULATOR, MARR FAMILY"/>
    <property type="match status" value="1"/>
</dbReference>
<protein>
    <submittedName>
        <fullName evidence="2">MarR family transcriptional regulator</fullName>
    </submittedName>
</protein>
<dbReference type="PANTHER" id="PTHR33164:SF89">
    <property type="entry name" value="MARR FAMILY REGULATORY PROTEIN"/>
    <property type="match status" value="1"/>
</dbReference>
<dbReference type="SMART" id="SM00347">
    <property type="entry name" value="HTH_MARR"/>
    <property type="match status" value="1"/>
</dbReference>
<dbReference type="PROSITE" id="PS50995">
    <property type="entry name" value="HTH_MARR_2"/>
    <property type="match status" value="1"/>
</dbReference>
<dbReference type="SUPFAM" id="SSF46785">
    <property type="entry name" value="Winged helix' DNA-binding domain"/>
    <property type="match status" value="1"/>
</dbReference>
<dbReference type="AlphaFoldDB" id="A0A7X3FZL6"/>
<reference evidence="2 3" key="1">
    <citation type="submission" date="2019-12" db="EMBL/GenBank/DDBJ databases">
        <authorList>
            <person name="Li C."/>
            <person name="Zhao J."/>
        </authorList>
    </citation>
    <scope>NUCLEOTIDE SEQUENCE [LARGE SCALE GENOMIC DNA]</scope>
    <source>
        <strain evidence="2 3">NEAU-DD11</strain>
    </source>
</reference>
<organism evidence="2 3">
    <name type="scientific">Massilia cellulosiltytica</name>
    <dbReference type="NCBI Taxonomy" id="2683234"/>
    <lineage>
        <taxon>Bacteria</taxon>
        <taxon>Pseudomonadati</taxon>
        <taxon>Pseudomonadota</taxon>
        <taxon>Betaproteobacteria</taxon>
        <taxon>Burkholderiales</taxon>
        <taxon>Oxalobacteraceae</taxon>
        <taxon>Telluria group</taxon>
        <taxon>Massilia</taxon>
    </lineage>
</organism>
<dbReference type="GO" id="GO:0003700">
    <property type="term" value="F:DNA-binding transcription factor activity"/>
    <property type="evidence" value="ECO:0007669"/>
    <property type="project" value="InterPro"/>
</dbReference>
<dbReference type="InterPro" id="IPR036388">
    <property type="entry name" value="WH-like_DNA-bd_sf"/>
</dbReference>
<accession>A0A7X3FZL6</accession>
<comment type="caution">
    <text evidence="2">The sequence shown here is derived from an EMBL/GenBank/DDBJ whole genome shotgun (WGS) entry which is preliminary data.</text>
</comment>
<evidence type="ECO:0000313" key="2">
    <source>
        <dbReference type="EMBL" id="MVW59922.1"/>
    </source>
</evidence>
<proteinExistence type="predicted"/>
<dbReference type="GO" id="GO:0006950">
    <property type="term" value="P:response to stress"/>
    <property type="evidence" value="ECO:0007669"/>
    <property type="project" value="TreeGrafter"/>
</dbReference>
<dbReference type="InterPro" id="IPR000835">
    <property type="entry name" value="HTH_MarR-typ"/>
</dbReference>